<name>A0A5P1F6T5_ASPOF</name>
<dbReference type="InterPro" id="IPR004158">
    <property type="entry name" value="DUF247_pln"/>
</dbReference>
<evidence type="ECO:0000313" key="1">
    <source>
        <dbReference type="EMBL" id="ONK74095.1"/>
    </source>
</evidence>
<dbReference type="EMBL" id="CM007383">
    <property type="protein sequence ID" value="ONK74095.1"/>
    <property type="molecule type" value="Genomic_DNA"/>
</dbReference>
<dbReference type="PANTHER" id="PTHR31170">
    <property type="entry name" value="BNAC04G53230D PROTEIN"/>
    <property type="match status" value="1"/>
</dbReference>
<dbReference type="Pfam" id="PF03140">
    <property type="entry name" value="DUF247"/>
    <property type="match status" value="1"/>
</dbReference>
<gene>
    <name evidence="1" type="ORF">A4U43_C03F2720</name>
</gene>
<dbReference type="Gramene" id="ONK74095">
    <property type="protein sequence ID" value="ONK74095"/>
    <property type="gene ID" value="A4U43_C03F2720"/>
</dbReference>
<accession>A0A5P1F6T5</accession>
<sequence length="184" mass="21784">MGEKSAKKQWVIDLEELQSINSETEIEKRKKHYIYRVPNILRELNYTAYTPQLVSLGPYHHGKAHLNPMERKKYAALAHYLERANKTLDEVRESLRPQIRDLMDAYDSLEELWTTDEDRFLDLMILDECFFLQMMVGGNDELLRPYMNRGLWMDMRRIENQLPLLLLVILIEIGGHETLTFAKS</sequence>
<evidence type="ECO:0000313" key="2">
    <source>
        <dbReference type="Proteomes" id="UP000243459"/>
    </source>
</evidence>
<reference evidence="2" key="1">
    <citation type="journal article" date="2017" name="Nat. Commun.">
        <title>The asparagus genome sheds light on the origin and evolution of a young Y chromosome.</title>
        <authorList>
            <person name="Harkess A."/>
            <person name="Zhou J."/>
            <person name="Xu C."/>
            <person name="Bowers J.E."/>
            <person name="Van der Hulst R."/>
            <person name="Ayyampalayam S."/>
            <person name="Mercati F."/>
            <person name="Riccardi P."/>
            <person name="McKain M.R."/>
            <person name="Kakrana A."/>
            <person name="Tang H."/>
            <person name="Ray J."/>
            <person name="Groenendijk J."/>
            <person name="Arikit S."/>
            <person name="Mathioni S.M."/>
            <person name="Nakano M."/>
            <person name="Shan H."/>
            <person name="Telgmann-Rauber A."/>
            <person name="Kanno A."/>
            <person name="Yue Z."/>
            <person name="Chen H."/>
            <person name="Li W."/>
            <person name="Chen Y."/>
            <person name="Xu X."/>
            <person name="Zhang Y."/>
            <person name="Luo S."/>
            <person name="Chen H."/>
            <person name="Gao J."/>
            <person name="Mao Z."/>
            <person name="Pires J.C."/>
            <person name="Luo M."/>
            <person name="Kudrna D."/>
            <person name="Wing R.A."/>
            <person name="Meyers B.C."/>
            <person name="Yi K."/>
            <person name="Kong H."/>
            <person name="Lavrijsen P."/>
            <person name="Sunseri F."/>
            <person name="Falavigna A."/>
            <person name="Ye Y."/>
            <person name="Leebens-Mack J.H."/>
            <person name="Chen G."/>
        </authorList>
    </citation>
    <scope>NUCLEOTIDE SEQUENCE [LARGE SCALE GENOMIC DNA]</scope>
    <source>
        <strain evidence="2">cv. DH0086</strain>
    </source>
</reference>
<dbReference type="PANTHER" id="PTHR31170:SF18">
    <property type="entry name" value="(WILD MALAYSIAN BANANA) HYPOTHETICAL PROTEIN"/>
    <property type="match status" value="1"/>
</dbReference>
<dbReference type="Proteomes" id="UP000243459">
    <property type="component" value="Chromosome 3"/>
</dbReference>
<organism evidence="1 2">
    <name type="scientific">Asparagus officinalis</name>
    <name type="common">Garden asparagus</name>
    <dbReference type="NCBI Taxonomy" id="4686"/>
    <lineage>
        <taxon>Eukaryota</taxon>
        <taxon>Viridiplantae</taxon>
        <taxon>Streptophyta</taxon>
        <taxon>Embryophyta</taxon>
        <taxon>Tracheophyta</taxon>
        <taxon>Spermatophyta</taxon>
        <taxon>Magnoliopsida</taxon>
        <taxon>Liliopsida</taxon>
        <taxon>Asparagales</taxon>
        <taxon>Asparagaceae</taxon>
        <taxon>Asparagoideae</taxon>
        <taxon>Asparagus</taxon>
    </lineage>
</organism>
<protein>
    <submittedName>
        <fullName evidence="1">Uncharacterized protein</fullName>
    </submittedName>
</protein>
<dbReference type="AlphaFoldDB" id="A0A5P1F6T5"/>
<keyword evidence="2" id="KW-1185">Reference proteome</keyword>
<dbReference type="OMA" id="HANCDSA"/>
<proteinExistence type="predicted"/>